<gene>
    <name evidence="1" type="ORF">SNE34_14680</name>
</gene>
<sequence>MKIALKAIALIISFAIAFLAGRMYQQHQLLSSGRYLTTQPLKLYSNTGAPSGVLPEGVTLYDFDGPDEFPHFLLIVGTKALNTLQPDTAKSEFSRIPAEAAVE</sequence>
<keyword evidence="2" id="KW-1185">Reference proteome</keyword>
<protein>
    <submittedName>
        <fullName evidence="1">Uncharacterized protein</fullName>
    </submittedName>
</protein>
<dbReference type="RefSeq" id="WP_332618368.1">
    <property type="nucleotide sequence ID" value="NZ_JAXGFP010000015.1"/>
</dbReference>
<accession>A0ABU7Z1W5</accession>
<name>A0ABU7Z1W5_9GAMM</name>
<evidence type="ECO:0000313" key="2">
    <source>
        <dbReference type="Proteomes" id="UP001355056"/>
    </source>
</evidence>
<proteinExistence type="predicted"/>
<dbReference type="EMBL" id="JAXGFP010000015">
    <property type="protein sequence ID" value="MEG3185243.1"/>
    <property type="molecule type" value="Genomic_DNA"/>
</dbReference>
<organism evidence="1 2">
    <name type="scientific">Novilysobacter erysipheiresistens</name>
    <dbReference type="NCBI Taxonomy" id="1749332"/>
    <lineage>
        <taxon>Bacteria</taxon>
        <taxon>Pseudomonadati</taxon>
        <taxon>Pseudomonadota</taxon>
        <taxon>Gammaproteobacteria</taxon>
        <taxon>Lysobacterales</taxon>
        <taxon>Lysobacteraceae</taxon>
        <taxon>Novilysobacter</taxon>
    </lineage>
</organism>
<evidence type="ECO:0000313" key="1">
    <source>
        <dbReference type="EMBL" id="MEG3185243.1"/>
    </source>
</evidence>
<reference evidence="1 2" key="1">
    <citation type="journal article" date="2016" name="Int. J. Syst. Evol. Microbiol.">
        <title>Lysobacter erysipheiresistens sp. nov., an antagonist of powdery mildew, isolated from tobacco-cultivated soil.</title>
        <authorList>
            <person name="Xie B."/>
            <person name="Li T."/>
            <person name="Lin X."/>
            <person name="Wang C.J."/>
            <person name="Chen Y.J."/>
            <person name="Liu W.J."/>
            <person name="Zhao Z.W."/>
        </authorList>
    </citation>
    <scope>NUCLEOTIDE SEQUENCE [LARGE SCALE GENOMIC DNA]</scope>
    <source>
        <strain evidence="1 2">RS-LYSO-3</strain>
    </source>
</reference>
<dbReference type="Proteomes" id="UP001355056">
    <property type="component" value="Unassembled WGS sequence"/>
</dbReference>
<comment type="caution">
    <text evidence="1">The sequence shown here is derived from an EMBL/GenBank/DDBJ whole genome shotgun (WGS) entry which is preliminary data.</text>
</comment>